<protein>
    <recommendedName>
        <fullName evidence="2">NACHT domain-containing protein</fullName>
    </recommendedName>
</protein>
<dbReference type="AlphaFoldDB" id="A0A4Y7PLN1"/>
<dbReference type="Proteomes" id="UP000294933">
    <property type="component" value="Unassembled WGS sequence"/>
</dbReference>
<evidence type="ECO:0000259" key="2">
    <source>
        <dbReference type="PROSITE" id="PS50837"/>
    </source>
</evidence>
<keyword evidence="1" id="KW-0677">Repeat</keyword>
<dbReference type="SUPFAM" id="SSF52540">
    <property type="entry name" value="P-loop containing nucleoside triphosphate hydrolases"/>
    <property type="match status" value="1"/>
</dbReference>
<sequence length="609" mass="69171">MVLLGGIYTIRNYRTRNHASLLRELGDVVACDGHYRAGEKWQVIRLIENDRYEIRNFDKPEYFASCYHRPTPGQEVYLRGLPRRQLWTIREDALGKPITAGVKTYTIFSDESGGYWNFKTEEPNSQTILTRDPPNDWSLWVFELVEVNGHDMDGQPCTQTEHRRGRVDNIHDEDVAKYFDKIPRVEGAAYNSSQRDFRTGCLGGTRDYLLSTVHEWVQSPTPSLFWLNGLAGTGKTTIAHSIAEYYAERNQLGASFFYSRDQQDRRDTRQVISTIAYQLGKAYPEVGAQIAAVIRDQNPLHSNSQTQLRNLIIEPLRKSPLSTTQPTVVVIDALDESDDHTAAANMVELLATELHRTPLPMKFFVTSRPEKDLRSKFLADSVSSETRTLILHDIDVGIVQKDIKLFLQVRLTEIAKKHEDVISQKPSKWPTRAEIDALTERAGGLFIFASTVVGFLDGSSYRAPERLSSILSAKTTASDSWLNPYANLDKLYHQILEQMLHAGPDPIEDTAVMFRRVVGTIILMRERTDCEGLSSLLNTTGHIVRGALMHLHSVIKVPLEDEPNEDGDDKQIEIFHQSFHDYLTDPARCTDSRLFIDPRIQHCIIAEAC</sequence>
<dbReference type="PANTHER" id="PTHR10039:SF17">
    <property type="entry name" value="FUNGAL STAND N-TERMINAL GOODBYE DOMAIN-CONTAINING PROTEIN-RELATED"/>
    <property type="match status" value="1"/>
</dbReference>
<dbReference type="EMBL" id="ML170264">
    <property type="protein sequence ID" value="TDL15742.1"/>
    <property type="molecule type" value="Genomic_DNA"/>
</dbReference>
<evidence type="ECO:0000256" key="1">
    <source>
        <dbReference type="ARBA" id="ARBA00022737"/>
    </source>
</evidence>
<dbReference type="PANTHER" id="PTHR10039">
    <property type="entry name" value="AMELOGENIN"/>
    <property type="match status" value="1"/>
</dbReference>
<dbReference type="VEuPathDB" id="FungiDB:BD410DRAFT_756124"/>
<reference evidence="3 4" key="1">
    <citation type="submission" date="2018-06" db="EMBL/GenBank/DDBJ databases">
        <title>A transcriptomic atlas of mushroom development highlights an independent origin of complex multicellularity.</title>
        <authorList>
            <consortium name="DOE Joint Genome Institute"/>
            <person name="Krizsan K."/>
            <person name="Almasi E."/>
            <person name="Merenyi Z."/>
            <person name="Sahu N."/>
            <person name="Viragh M."/>
            <person name="Koszo T."/>
            <person name="Mondo S."/>
            <person name="Kiss B."/>
            <person name="Balint B."/>
            <person name="Kues U."/>
            <person name="Barry K."/>
            <person name="Hegedus J.C."/>
            <person name="Henrissat B."/>
            <person name="Johnson J."/>
            <person name="Lipzen A."/>
            <person name="Ohm R."/>
            <person name="Nagy I."/>
            <person name="Pangilinan J."/>
            <person name="Yan J."/>
            <person name="Xiong Y."/>
            <person name="Grigoriev I.V."/>
            <person name="Hibbett D.S."/>
            <person name="Nagy L.G."/>
        </authorList>
    </citation>
    <scope>NUCLEOTIDE SEQUENCE [LARGE SCALE GENOMIC DNA]</scope>
    <source>
        <strain evidence="3 4">SZMC22713</strain>
    </source>
</reference>
<dbReference type="OrthoDB" id="3248304at2759"/>
<organism evidence="3 4">
    <name type="scientific">Rickenella mellea</name>
    <dbReference type="NCBI Taxonomy" id="50990"/>
    <lineage>
        <taxon>Eukaryota</taxon>
        <taxon>Fungi</taxon>
        <taxon>Dikarya</taxon>
        <taxon>Basidiomycota</taxon>
        <taxon>Agaricomycotina</taxon>
        <taxon>Agaricomycetes</taxon>
        <taxon>Hymenochaetales</taxon>
        <taxon>Rickenellaceae</taxon>
        <taxon>Rickenella</taxon>
    </lineage>
</organism>
<evidence type="ECO:0000313" key="4">
    <source>
        <dbReference type="Proteomes" id="UP000294933"/>
    </source>
</evidence>
<keyword evidence="4" id="KW-1185">Reference proteome</keyword>
<dbReference type="Gene3D" id="3.40.50.300">
    <property type="entry name" value="P-loop containing nucleotide triphosphate hydrolases"/>
    <property type="match status" value="1"/>
</dbReference>
<dbReference type="InterPro" id="IPR027417">
    <property type="entry name" value="P-loop_NTPase"/>
</dbReference>
<evidence type="ECO:0000313" key="3">
    <source>
        <dbReference type="EMBL" id="TDL15742.1"/>
    </source>
</evidence>
<feature type="non-terminal residue" evidence="3">
    <location>
        <position position="609"/>
    </location>
</feature>
<dbReference type="PROSITE" id="PS50837">
    <property type="entry name" value="NACHT"/>
    <property type="match status" value="1"/>
</dbReference>
<dbReference type="InterPro" id="IPR007111">
    <property type="entry name" value="NACHT_NTPase"/>
</dbReference>
<proteinExistence type="predicted"/>
<name>A0A4Y7PLN1_9AGAM</name>
<accession>A0A4Y7PLN1</accession>
<feature type="domain" description="NACHT" evidence="2">
    <location>
        <begin position="223"/>
        <end position="369"/>
    </location>
</feature>
<dbReference type="Pfam" id="PF24883">
    <property type="entry name" value="NPHP3_N"/>
    <property type="match status" value="1"/>
</dbReference>
<dbReference type="STRING" id="50990.A0A4Y7PLN1"/>
<dbReference type="InterPro" id="IPR056884">
    <property type="entry name" value="NPHP3-like_N"/>
</dbReference>
<gene>
    <name evidence="3" type="ORF">BD410DRAFT_756124</name>
</gene>